<evidence type="ECO:0000256" key="1">
    <source>
        <dbReference type="SAM" id="MobiDB-lite"/>
    </source>
</evidence>
<evidence type="ECO:0000313" key="3">
    <source>
        <dbReference type="Proteomes" id="UP000289738"/>
    </source>
</evidence>
<feature type="region of interest" description="Disordered" evidence="1">
    <location>
        <begin position="93"/>
        <end position="123"/>
    </location>
</feature>
<dbReference type="PANTHER" id="PTHR31973">
    <property type="entry name" value="POLYPROTEIN, PUTATIVE-RELATED"/>
    <property type="match status" value="1"/>
</dbReference>
<feature type="compositionally biased region" description="Acidic residues" evidence="1">
    <location>
        <begin position="93"/>
        <end position="121"/>
    </location>
</feature>
<dbReference type="AlphaFoldDB" id="A0A444ZFZ1"/>
<accession>A0A444ZFZ1</accession>
<sequence length="356" mass="39876">MSFVELQNGFCNIQSHILKRVINLLYRSPVQVFSGLIQFQIMSITDDASMQQMLCIYQQTQFHVPMIVLYVAFEQQSALDAVDEEVNVDEFGDIDWEEDNNDSEEEFETNYEVDDENDEGDLAGNSAVQNEANAICLFYLPCLIDGGAHVVGEVNAAAEDGEFSVRTEFGSRESVISAIKSYTISRGVDYTVYEFEPQTFYMKCKGYGAGCDWLIRASFIRKKACWEIRRYNGKHTCTVGTISQDHTKLDSDTIADAIRPLVEADTSIKVKFVIAEVQSRFNYTVSYRKAWLVSGAAYAPTPKQKAVSVGHPSLYDCMVMHDTTICIGVPYWLPPNCILKSGGNLEVAVETSSSMK</sequence>
<dbReference type="PANTHER" id="PTHR31973:SF195">
    <property type="entry name" value="MUDR FAMILY TRANSPOSASE"/>
    <property type="match status" value="1"/>
</dbReference>
<protein>
    <submittedName>
        <fullName evidence="2">Uncharacterized protein</fullName>
    </submittedName>
</protein>
<dbReference type="Proteomes" id="UP000289738">
    <property type="component" value="Chromosome B04"/>
</dbReference>
<comment type="caution">
    <text evidence="2">The sequence shown here is derived from an EMBL/GenBank/DDBJ whole genome shotgun (WGS) entry which is preliminary data.</text>
</comment>
<organism evidence="2 3">
    <name type="scientific">Arachis hypogaea</name>
    <name type="common">Peanut</name>
    <dbReference type="NCBI Taxonomy" id="3818"/>
    <lineage>
        <taxon>Eukaryota</taxon>
        <taxon>Viridiplantae</taxon>
        <taxon>Streptophyta</taxon>
        <taxon>Embryophyta</taxon>
        <taxon>Tracheophyta</taxon>
        <taxon>Spermatophyta</taxon>
        <taxon>Magnoliopsida</taxon>
        <taxon>eudicotyledons</taxon>
        <taxon>Gunneridae</taxon>
        <taxon>Pentapetalae</taxon>
        <taxon>rosids</taxon>
        <taxon>fabids</taxon>
        <taxon>Fabales</taxon>
        <taxon>Fabaceae</taxon>
        <taxon>Papilionoideae</taxon>
        <taxon>50 kb inversion clade</taxon>
        <taxon>dalbergioids sensu lato</taxon>
        <taxon>Dalbergieae</taxon>
        <taxon>Pterocarpus clade</taxon>
        <taxon>Arachis</taxon>
    </lineage>
</organism>
<evidence type="ECO:0000313" key="2">
    <source>
        <dbReference type="EMBL" id="RYR13105.1"/>
    </source>
</evidence>
<dbReference type="EMBL" id="SDMP01000014">
    <property type="protein sequence ID" value="RYR13105.1"/>
    <property type="molecule type" value="Genomic_DNA"/>
</dbReference>
<name>A0A444ZFZ1_ARAHY</name>
<reference evidence="2 3" key="1">
    <citation type="submission" date="2019-01" db="EMBL/GenBank/DDBJ databases">
        <title>Sequencing of cultivated peanut Arachis hypogaea provides insights into genome evolution and oil improvement.</title>
        <authorList>
            <person name="Chen X."/>
        </authorList>
    </citation>
    <scope>NUCLEOTIDE SEQUENCE [LARGE SCALE GENOMIC DNA]</scope>
    <source>
        <strain evidence="3">cv. Fuhuasheng</strain>
        <tissue evidence="2">Leaves</tissue>
    </source>
</reference>
<keyword evidence="3" id="KW-1185">Reference proteome</keyword>
<gene>
    <name evidence="2" type="ORF">Ahy_B04g070274</name>
</gene>
<proteinExistence type="predicted"/>